<evidence type="ECO:0000256" key="1">
    <source>
        <dbReference type="ARBA" id="ARBA00022443"/>
    </source>
</evidence>
<dbReference type="EMBL" id="JBGFUD010000669">
    <property type="protein sequence ID" value="MFH4975005.1"/>
    <property type="molecule type" value="Genomic_DNA"/>
</dbReference>
<dbReference type="PANTHER" id="PTHR22834:SF20">
    <property type="entry name" value="SH3 DOMAIN-CONTAINING PROTEIN"/>
    <property type="match status" value="1"/>
</dbReference>
<dbReference type="InterPro" id="IPR051492">
    <property type="entry name" value="Dynamin-Rho_GEF"/>
</dbReference>
<dbReference type="CDD" id="cd00174">
    <property type="entry name" value="SH3"/>
    <property type="match status" value="1"/>
</dbReference>
<feature type="region of interest" description="Disordered" evidence="3">
    <location>
        <begin position="927"/>
        <end position="969"/>
    </location>
</feature>
<comment type="caution">
    <text evidence="6">The sequence shown here is derived from an EMBL/GenBank/DDBJ whole genome shotgun (WGS) entry which is preliminary data.</text>
</comment>
<dbReference type="Pfam" id="PF00621">
    <property type="entry name" value="RhoGEF"/>
    <property type="match status" value="1"/>
</dbReference>
<gene>
    <name evidence="6" type="ORF">AB6A40_001714</name>
</gene>
<feature type="compositionally biased region" description="Basic and acidic residues" evidence="3">
    <location>
        <begin position="950"/>
        <end position="968"/>
    </location>
</feature>
<dbReference type="InterPro" id="IPR035899">
    <property type="entry name" value="DBL_dom_sf"/>
</dbReference>
<evidence type="ECO:0000313" key="7">
    <source>
        <dbReference type="Proteomes" id="UP001608902"/>
    </source>
</evidence>
<organism evidence="6 7">
    <name type="scientific">Gnathostoma spinigerum</name>
    <dbReference type="NCBI Taxonomy" id="75299"/>
    <lineage>
        <taxon>Eukaryota</taxon>
        <taxon>Metazoa</taxon>
        <taxon>Ecdysozoa</taxon>
        <taxon>Nematoda</taxon>
        <taxon>Chromadorea</taxon>
        <taxon>Rhabditida</taxon>
        <taxon>Spirurina</taxon>
        <taxon>Gnathostomatomorpha</taxon>
        <taxon>Gnathostomatoidea</taxon>
        <taxon>Gnathostomatidae</taxon>
        <taxon>Gnathostoma</taxon>
    </lineage>
</organism>
<keyword evidence="1 2" id="KW-0728">SH3 domain</keyword>
<dbReference type="PROSITE" id="PS50010">
    <property type="entry name" value="DH_2"/>
    <property type="match status" value="1"/>
</dbReference>
<evidence type="ECO:0008006" key="8">
    <source>
        <dbReference type="Google" id="ProtNLM"/>
    </source>
</evidence>
<dbReference type="Gene3D" id="2.30.30.40">
    <property type="entry name" value="SH3 Domains"/>
    <property type="match status" value="3"/>
</dbReference>
<feature type="domain" description="DH" evidence="5">
    <location>
        <begin position="477"/>
        <end position="657"/>
    </location>
</feature>
<feature type="domain" description="SH3" evidence="4">
    <location>
        <begin position="192"/>
        <end position="251"/>
    </location>
</feature>
<dbReference type="PANTHER" id="PTHR22834">
    <property type="entry name" value="NUCLEAR FUSION PROTEIN FUS2"/>
    <property type="match status" value="1"/>
</dbReference>
<feature type="region of interest" description="Disordered" evidence="3">
    <location>
        <begin position="414"/>
        <end position="474"/>
    </location>
</feature>
<evidence type="ECO:0000259" key="5">
    <source>
        <dbReference type="PROSITE" id="PS50010"/>
    </source>
</evidence>
<evidence type="ECO:0000259" key="4">
    <source>
        <dbReference type="PROSITE" id="PS50002"/>
    </source>
</evidence>
<dbReference type="Gene3D" id="1.20.1270.60">
    <property type="entry name" value="Arfaptin homology (AH) domain/BAR domain"/>
    <property type="match status" value="1"/>
</dbReference>
<dbReference type="SUPFAM" id="SSF48065">
    <property type="entry name" value="DBL homology domain (DH-domain)"/>
    <property type="match status" value="1"/>
</dbReference>
<sequence>MLDLPAYVHVKEAYSGNKHFYVETDEVVRLISRLNDEWYSANRLDGELVEVANNNIRPIIFPDLRHDELYFVVTITVHESTQPDELSFDKYTIIVVSSEVNNELLAGSILSEKGKRLGRVGNFPISSCVRLDLSQSALKNNVPTPSLTNDALYDIPPTEVTLSTSEVQSAEKVVWREPKDVITIEKNASKNSLPSYANSLFPFTGVNENELTFDAGVQIAVRRRINHEWLEGELDGKVGMFPITFVEFSENSERNTLSTPPMSDSASAIGFASVLFDFVGRESDELTVNSGDSLSVLEVINDEWVLCFDPTRSRKGIIPTSFLNIYMNEDDEDETIYPSQSAVFDNKSYPHEVLKKDESSSDHGHPQDGTNSFSCTSSHFSSCFLPGASSAASEVPISSRVASDNPFVSAWDPDISVSSTSSKPPARPPPPQFPKKSNAPPRPTIPPQRCSLSMNSTFPEMGRASEKSADSSNMQANKEKIVEELIMSELQYLNDLGIWEAEITQCSLLTADQKLILTSGIPQLKDLSKVLLAQLTDQQSKPPESQCYGYAFMQLRDIFLKTFGHHFRCVESMNRIIDGKNPELDTALNQCVIEMRKMGSSVFDIPTAIFRPIQRCLKYPLFISEIIKYTPISHIDHPKLLEASKQMGRLAVKMNESKRRKELTEKYRTNESETISKRLSKLNVHTVKKKGSRFKYRLTSQFGLVHMQRDPCFDSLVERLDLCERRICKLLHAVQVYKQLVITRSKRYIDLVNNNDKLTRNNETMICEVGGFCSILNHHSANIARIIDQRIVVEAKKLLRLPLTKIIQKRYDKLIDYELSKKNDKNPDDIRMKQCDFEALNNQLKSTLPKLIENLTLKTSSLVEQICNEDAQFVKSLSSAFINLSQKTRSGLRLQFIEFMDPYNRRLDTIRFIGQAVGCSAVKTKGTTNSQSLSMTNSVASSDPNLPLREPPDGKKSEPAKNAAENESRASLQRVILEKWPPSSIRTGLNWKDSEIVLGDVMVVLNKERNRWLCSNGLFTGFVPVKYLRLVPTSEAEVDSLGNYPLQGHSLDTVSSKTSCSRSLLSPDVVAKNAKDEPDLIDLDDNLLDLTSPTPLLTSSPDVQLFSSTQGTPVHRSPLLGIREANGTSSMQEPMNDASESMESLVSKSLFNDLFMLAKTTSSSQVHDLDKPETLPTIPSRPVPVILNTSANFVDYSNSLCYSPPTIPAVPPSRPLPPSITLNQRNVDEDSHSKALNQSNKRASLPIRVAPPPPPASTNSSTYALCALQNRSVSDTYEVVDDFAASGPHQLSVTKNSTVTVLRKCDDNGSSLWWLLSTESGQIGYVPASFLRRRS</sequence>
<dbReference type="InterPro" id="IPR027267">
    <property type="entry name" value="AH/BAR_dom_sf"/>
</dbReference>
<evidence type="ECO:0000256" key="2">
    <source>
        <dbReference type="PROSITE-ProRule" id="PRU00192"/>
    </source>
</evidence>
<protein>
    <recommendedName>
        <fullName evidence="8">Dynamin-binding protein</fullName>
    </recommendedName>
</protein>
<dbReference type="SUPFAM" id="SSF50044">
    <property type="entry name" value="SH3-domain"/>
    <property type="match status" value="5"/>
</dbReference>
<feature type="domain" description="SH3" evidence="4">
    <location>
        <begin position="1272"/>
        <end position="1335"/>
    </location>
</feature>
<dbReference type="SMART" id="SM00325">
    <property type="entry name" value="RhoGEF"/>
    <property type="match status" value="1"/>
</dbReference>
<accession>A0ABD6E4T9</accession>
<name>A0ABD6E4T9_9BILA</name>
<dbReference type="Pfam" id="PF07653">
    <property type="entry name" value="SH3_2"/>
    <property type="match status" value="1"/>
</dbReference>
<feature type="region of interest" description="Disordered" evidence="3">
    <location>
        <begin position="1210"/>
        <end position="1259"/>
    </location>
</feature>
<dbReference type="Pfam" id="PF00018">
    <property type="entry name" value="SH3_1"/>
    <property type="match status" value="1"/>
</dbReference>
<reference evidence="6 7" key="1">
    <citation type="submission" date="2024-08" db="EMBL/GenBank/DDBJ databases">
        <title>Gnathostoma spinigerum genome.</title>
        <authorList>
            <person name="Gonzalez-Bertolin B."/>
            <person name="Monzon S."/>
            <person name="Zaballos A."/>
            <person name="Jimenez P."/>
            <person name="Dekumyoy P."/>
            <person name="Varona S."/>
            <person name="Cuesta I."/>
            <person name="Sumanam S."/>
            <person name="Adisakwattana P."/>
            <person name="Gasser R.B."/>
            <person name="Hernandez-Gonzalez A."/>
            <person name="Young N.D."/>
            <person name="Perteguer M.J."/>
        </authorList>
    </citation>
    <scope>NUCLEOTIDE SEQUENCE [LARGE SCALE GENOMIC DNA]</scope>
    <source>
        <strain evidence="6">AL3</strain>
        <tissue evidence="6">Liver</tissue>
    </source>
</reference>
<feature type="domain" description="SH3" evidence="4">
    <location>
        <begin position="267"/>
        <end position="328"/>
    </location>
</feature>
<dbReference type="InterPro" id="IPR036028">
    <property type="entry name" value="SH3-like_dom_sf"/>
</dbReference>
<dbReference type="SUPFAM" id="SSF103657">
    <property type="entry name" value="BAR/IMD domain-like"/>
    <property type="match status" value="1"/>
</dbReference>
<dbReference type="Proteomes" id="UP001608902">
    <property type="component" value="Unassembled WGS sequence"/>
</dbReference>
<dbReference type="Gene3D" id="1.20.900.10">
    <property type="entry name" value="Dbl homology (DH) domain"/>
    <property type="match status" value="1"/>
</dbReference>
<keyword evidence="7" id="KW-1185">Reference proteome</keyword>
<dbReference type="SMART" id="SM00326">
    <property type="entry name" value="SH3"/>
    <property type="match status" value="4"/>
</dbReference>
<evidence type="ECO:0000313" key="6">
    <source>
        <dbReference type="EMBL" id="MFH4975005.1"/>
    </source>
</evidence>
<proteinExistence type="predicted"/>
<dbReference type="InterPro" id="IPR001452">
    <property type="entry name" value="SH3_domain"/>
</dbReference>
<dbReference type="PROSITE" id="PS50002">
    <property type="entry name" value="SH3"/>
    <property type="match status" value="3"/>
</dbReference>
<evidence type="ECO:0000256" key="3">
    <source>
        <dbReference type="SAM" id="MobiDB-lite"/>
    </source>
</evidence>
<dbReference type="InterPro" id="IPR000219">
    <property type="entry name" value="DH_dom"/>
</dbReference>
<feature type="compositionally biased region" description="Polar residues" evidence="3">
    <location>
        <begin position="927"/>
        <end position="944"/>
    </location>
</feature>